<dbReference type="RefSeq" id="WP_345405172.1">
    <property type="nucleotide sequence ID" value="NZ_BAABHG010000017.1"/>
</dbReference>
<organism evidence="5 6">
    <name type="scientific">Amycolatopsis samaneae</name>
    <dbReference type="NCBI Taxonomy" id="664691"/>
    <lineage>
        <taxon>Bacteria</taxon>
        <taxon>Bacillati</taxon>
        <taxon>Actinomycetota</taxon>
        <taxon>Actinomycetes</taxon>
        <taxon>Pseudonocardiales</taxon>
        <taxon>Pseudonocardiaceae</taxon>
        <taxon>Amycolatopsis</taxon>
    </lineage>
</organism>
<reference evidence="6" key="1">
    <citation type="journal article" date="2019" name="Int. J. Syst. Evol. Microbiol.">
        <title>The Global Catalogue of Microorganisms (GCM) 10K type strain sequencing project: providing services to taxonomists for standard genome sequencing and annotation.</title>
        <authorList>
            <consortium name="The Broad Institute Genomics Platform"/>
            <consortium name="The Broad Institute Genome Sequencing Center for Infectious Disease"/>
            <person name="Wu L."/>
            <person name="Ma J."/>
        </authorList>
    </citation>
    <scope>NUCLEOTIDE SEQUENCE [LARGE SCALE GENOMIC DNA]</scope>
    <source>
        <strain evidence="6">CGMCC 4.7643</strain>
    </source>
</reference>
<protein>
    <submittedName>
        <fullName evidence="5">ArsR/SmtB family transcription factor</fullName>
    </submittedName>
</protein>
<keyword evidence="2" id="KW-0238">DNA-binding</keyword>
<evidence type="ECO:0000259" key="4">
    <source>
        <dbReference type="SMART" id="SM00418"/>
    </source>
</evidence>
<gene>
    <name evidence="5" type="ORF">ACFSYJ_37600</name>
</gene>
<dbReference type="SMART" id="SM00418">
    <property type="entry name" value="HTH_ARSR"/>
    <property type="match status" value="1"/>
</dbReference>
<dbReference type="CDD" id="cd00090">
    <property type="entry name" value="HTH_ARSR"/>
    <property type="match status" value="1"/>
</dbReference>
<evidence type="ECO:0000256" key="3">
    <source>
        <dbReference type="ARBA" id="ARBA00023163"/>
    </source>
</evidence>
<name>A0ABW5GTU6_9PSEU</name>
<feature type="domain" description="HTH arsR-type" evidence="4">
    <location>
        <begin position="198"/>
        <end position="273"/>
    </location>
</feature>
<evidence type="ECO:0000313" key="6">
    <source>
        <dbReference type="Proteomes" id="UP001597419"/>
    </source>
</evidence>
<dbReference type="PANTHER" id="PTHR43132">
    <property type="entry name" value="ARSENICAL RESISTANCE OPERON REPRESSOR ARSR-RELATED"/>
    <property type="match status" value="1"/>
</dbReference>
<dbReference type="Gene3D" id="1.10.10.10">
    <property type="entry name" value="Winged helix-like DNA-binding domain superfamily/Winged helix DNA-binding domain"/>
    <property type="match status" value="1"/>
</dbReference>
<dbReference type="InterPro" id="IPR001845">
    <property type="entry name" value="HTH_ArsR_DNA-bd_dom"/>
</dbReference>
<evidence type="ECO:0000256" key="1">
    <source>
        <dbReference type="ARBA" id="ARBA00023015"/>
    </source>
</evidence>
<evidence type="ECO:0000313" key="5">
    <source>
        <dbReference type="EMBL" id="MFD2464381.1"/>
    </source>
</evidence>
<dbReference type="InterPro" id="IPR036390">
    <property type="entry name" value="WH_DNA-bd_sf"/>
</dbReference>
<sequence>MLRIHFTGEDLGQVRIAGEADACWEAWLSLRLLRARAGPSLFEPWRRRVLAQRVSDRSLAAALRVLAAVSDAPEPVVSGPYEQALSDYYDAAIAPYHEHVLMRLDADRAVRARAFLDGGVDALLASLRPGAVWRSPVLELAARAGEVRLGGRGVRLIPSYFCLAPILVPGNGCGPALLYPVDRTVPCCAAGTARQASSSLAALLGRTRALVLRMLESGASTSELAQRLNIAPASASEHTRVLREAGLVTSHRVSRAVLHTLTPLGRSLLDGGCQPPYAVQGVFTTKTFAGSAGGLS</sequence>
<evidence type="ECO:0000256" key="2">
    <source>
        <dbReference type="ARBA" id="ARBA00023125"/>
    </source>
</evidence>
<dbReference type="InterPro" id="IPR036388">
    <property type="entry name" value="WH-like_DNA-bd_sf"/>
</dbReference>
<dbReference type="Proteomes" id="UP001597419">
    <property type="component" value="Unassembled WGS sequence"/>
</dbReference>
<proteinExistence type="predicted"/>
<dbReference type="SUPFAM" id="SSF46785">
    <property type="entry name" value="Winged helix' DNA-binding domain"/>
    <property type="match status" value="1"/>
</dbReference>
<keyword evidence="3" id="KW-0804">Transcription</keyword>
<comment type="caution">
    <text evidence="5">The sequence shown here is derived from an EMBL/GenBank/DDBJ whole genome shotgun (WGS) entry which is preliminary data.</text>
</comment>
<keyword evidence="1" id="KW-0805">Transcription regulation</keyword>
<dbReference type="InterPro" id="IPR011991">
    <property type="entry name" value="ArsR-like_HTH"/>
</dbReference>
<dbReference type="PANTHER" id="PTHR43132:SF8">
    <property type="entry name" value="HTH-TYPE TRANSCRIPTIONAL REGULATOR KMTR"/>
    <property type="match status" value="1"/>
</dbReference>
<accession>A0ABW5GTU6</accession>
<keyword evidence="6" id="KW-1185">Reference proteome</keyword>
<dbReference type="EMBL" id="JBHUKU010000025">
    <property type="protein sequence ID" value="MFD2464381.1"/>
    <property type="molecule type" value="Genomic_DNA"/>
</dbReference>
<dbReference type="Pfam" id="PF12840">
    <property type="entry name" value="HTH_20"/>
    <property type="match status" value="1"/>
</dbReference>
<dbReference type="InterPro" id="IPR051011">
    <property type="entry name" value="Metal_resp_trans_reg"/>
</dbReference>